<proteinExistence type="predicted"/>
<reference evidence="2" key="2">
    <citation type="submission" date="2025-08" db="UniProtKB">
        <authorList>
            <consortium name="RefSeq"/>
        </authorList>
    </citation>
    <scope>IDENTIFICATION</scope>
    <source>
        <tissue evidence="2">Leaf</tissue>
    </source>
</reference>
<dbReference type="PaxDb" id="4097-A0A1S3YC45"/>
<dbReference type="RefSeq" id="XP_016449785.1">
    <property type="nucleotide sequence ID" value="XM_016594299.1"/>
</dbReference>
<dbReference type="OrthoDB" id="1913277at2759"/>
<protein>
    <submittedName>
        <fullName evidence="2">Uncharacterized protein LOC107774679</fullName>
    </submittedName>
</protein>
<dbReference type="Proteomes" id="UP000790787">
    <property type="component" value="Chromosome 10"/>
</dbReference>
<sequence>MWGIGSGKMKFPQIHLYMQFENWVLLSVDIEKSKQKVAAMEVTNNSQVVKVSTLEEKTCVLWVNNRTSGWQKTVAKVFKNVYGIRNCRMNGDGMIEVSGNMDPKVLLKRLGKAELCWFQFGECSSNLFITQSDYYRQGYYYGGQLDLDGRFLHYRDQFNPQLRRRSNKNYHDNYYYYDTEYECTVAAQARERRRRTLMASIADNGVSSCCLM</sequence>
<gene>
    <name evidence="2" type="primary">LOC107774679</name>
</gene>
<dbReference type="KEGG" id="nta:107774679"/>
<keyword evidence="1" id="KW-1185">Reference proteome</keyword>
<evidence type="ECO:0000313" key="2">
    <source>
        <dbReference type="RefSeq" id="XP_016449785.1"/>
    </source>
</evidence>
<dbReference type="AlphaFoldDB" id="A0A1S3YC45"/>
<name>A0A1S3YC45_TOBAC</name>
<organism evidence="1 2">
    <name type="scientific">Nicotiana tabacum</name>
    <name type="common">Common tobacco</name>
    <dbReference type="NCBI Taxonomy" id="4097"/>
    <lineage>
        <taxon>Eukaryota</taxon>
        <taxon>Viridiplantae</taxon>
        <taxon>Streptophyta</taxon>
        <taxon>Embryophyta</taxon>
        <taxon>Tracheophyta</taxon>
        <taxon>Spermatophyta</taxon>
        <taxon>Magnoliopsida</taxon>
        <taxon>eudicotyledons</taxon>
        <taxon>Gunneridae</taxon>
        <taxon>Pentapetalae</taxon>
        <taxon>asterids</taxon>
        <taxon>lamiids</taxon>
        <taxon>Solanales</taxon>
        <taxon>Solanaceae</taxon>
        <taxon>Nicotianoideae</taxon>
        <taxon>Nicotianeae</taxon>
        <taxon>Nicotiana</taxon>
    </lineage>
</organism>
<accession>A0A1S3YC45</accession>
<evidence type="ECO:0000313" key="1">
    <source>
        <dbReference type="Proteomes" id="UP000790787"/>
    </source>
</evidence>
<dbReference type="RefSeq" id="XP_016449785.1">
    <property type="nucleotide sequence ID" value="XM_016594299.2"/>
</dbReference>
<reference evidence="1" key="1">
    <citation type="journal article" date="2014" name="Nat. Commun.">
        <title>The tobacco genome sequence and its comparison with those of tomato and potato.</title>
        <authorList>
            <person name="Sierro N."/>
            <person name="Battey J.N."/>
            <person name="Ouadi S."/>
            <person name="Bakaher N."/>
            <person name="Bovet L."/>
            <person name="Willig A."/>
            <person name="Goepfert S."/>
            <person name="Peitsch M.C."/>
            <person name="Ivanov N.V."/>
        </authorList>
    </citation>
    <scope>NUCLEOTIDE SEQUENCE [LARGE SCALE GENOMIC DNA]</scope>
</reference>
<dbReference type="GeneID" id="107774679"/>